<accession>A0A9E7H3Z3</accession>
<name>A0A9E7H3Z3_9LILI</name>
<keyword evidence="2" id="KW-0479">Metal-binding</keyword>
<dbReference type="InterPro" id="IPR006121">
    <property type="entry name" value="HMA_dom"/>
</dbReference>
<dbReference type="Pfam" id="PF00403">
    <property type="entry name" value="HMA"/>
    <property type="match status" value="1"/>
</dbReference>
<comment type="similarity">
    <text evidence="5">Belongs to the HIPP family.</text>
</comment>
<dbReference type="EMBL" id="CP097510">
    <property type="protein sequence ID" value="URE26365.1"/>
    <property type="molecule type" value="Genomic_DNA"/>
</dbReference>
<organism evidence="8 9">
    <name type="scientific">Musa troglodytarum</name>
    <name type="common">fe'i banana</name>
    <dbReference type="NCBI Taxonomy" id="320322"/>
    <lineage>
        <taxon>Eukaryota</taxon>
        <taxon>Viridiplantae</taxon>
        <taxon>Streptophyta</taxon>
        <taxon>Embryophyta</taxon>
        <taxon>Tracheophyta</taxon>
        <taxon>Spermatophyta</taxon>
        <taxon>Magnoliopsida</taxon>
        <taxon>Liliopsida</taxon>
        <taxon>Zingiberales</taxon>
        <taxon>Musaceae</taxon>
        <taxon>Musa</taxon>
    </lineage>
</organism>
<dbReference type="OrthoDB" id="785494at2759"/>
<dbReference type="InterPro" id="IPR051863">
    <property type="entry name" value="HIPP"/>
</dbReference>
<dbReference type="Proteomes" id="UP001055439">
    <property type="component" value="Chromosome 8"/>
</dbReference>
<evidence type="ECO:0000313" key="9">
    <source>
        <dbReference type="Proteomes" id="UP001055439"/>
    </source>
</evidence>
<dbReference type="AlphaFoldDB" id="A0A9E7H3Z3"/>
<feature type="region of interest" description="Disordered" evidence="6">
    <location>
        <begin position="132"/>
        <end position="154"/>
    </location>
</feature>
<keyword evidence="9" id="KW-1185">Reference proteome</keyword>
<evidence type="ECO:0000256" key="6">
    <source>
        <dbReference type="SAM" id="MobiDB-lite"/>
    </source>
</evidence>
<sequence>MPTKIVYPISQLAHVHGYQINPSYDINHVKVHARKHGLRSSKSQYRVHLSRQFRVLKMSAEAKKIVVKVDVHDDKDKKKAMKAVSSLQGIDSISMDMKDMKLTVIGMVDPIDVVGKLRKHWCAAIVSVGPAKEPEKKKEEPKKGEEEKKKDPNEQIAELVKAYKAYNPCMTTYYSVQSAEENPNACVVM</sequence>
<proteinExistence type="inferred from homology"/>
<dbReference type="PROSITE" id="PS50846">
    <property type="entry name" value="HMA_2"/>
    <property type="match status" value="1"/>
</dbReference>
<reference evidence="8" key="1">
    <citation type="submission" date="2022-05" db="EMBL/GenBank/DDBJ databases">
        <title>The Musa troglodytarum L. genome provides insights into the mechanism of non-climacteric behaviour and enrichment of carotenoids.</title>
        <authorList>
            <person name="Wang J."/>
        </authorList>
    </citation>
    <scope>NUCLEOTIDE SEQUENCE</scope>
    <source>
        <tissue evidence="8">Leaf</tissue>
    </source>
</reference>
<dbReference type="Gene3D" id="3.30.70.100">
    <property type="match status" value="1"/>
</dbReference>
<keyword evidence="4" id="KW-0636">Prenylation</keyword>
<evidence type="ECO:0000313" key="8">
    <source>
        <dbReference type="EMBL" id="URE26365.1"/>
    </source>
</evidence>
<evidence type="ECO:0000256" key="4">
    <source>
        <dbReference type="ARBA" id="ARBA00023289"/>
    </source>
</evidence>
<feature type="domain" description="HMA" evidence="7">
    <location>
        <begin position="62"/>
        <end position="129"/>
    </location>
</feature>
<evidence type="ECO:0000256" key="5">
    <source>
        <dbReference type="ARBA" id="ARBA00024045"/>
    </source>
</evidence>
<gene>
    <name evidence="8" type="ORF">MUK42_35538</name>
</gene>
<keyword evidence="3" id="KW-0449">Lipoprotein</keyword>
<dbReference type="PANTHER" id="PTHR45811">
    <property type="entry name" value="COPPER TRANSPORT PROTEIN FAMILY-RELATED"/>
    <property type="match status" value="1"/>
</dbReference>
<evidence type="ECO:0000256" key="2">
    <source>
        <dbReference type="ARBA" id="ARBA00022723"/>
    </source>
</evidence>
<protein>
    <submittedName>
        <fullName evidence="8">Heavy metal-associated domain containing protein</fullName>
    </submittedName>
</protein>
<evidence type="ECO:0000256" key="1">
    <source>
        <dbReference type="ARBA" id="ARBA00022481"/>
    </source>
</evidence>
<keyword evidence="1" id="KW-0488">Methylation</keyword>
<evidence type="ECO:0000256" key="3">
    <source>
        <dbReference type="ARBA" id="ARBA00023288"/>
    </source>
</evidence>
<dbReference type="GO" id="GO:0046872">
    <property type="term" value="F:metal ion binding"/>
    <property type="evidence" value="ECO:0007669"/>
    <property type="project" value="UniProtKB-KW"/>
</dbReference>
<dbReference type="PANTHER" id="PTHR45811:SF49">
    <property type="entry name" value="OS04G0667600 PROTEIN"/>
    <property type="match status" value="1"/>
</dbReference>
<evidence type="ECO:0000259" key="7">
    <source>
        <dbReference type="PROSITE" id="PS50846"/>
    </source>
</evidence>
<feature type="compositionally biased region" description="Basic and acidic residues" evidence="6">
    <location>
        <begin position="132"/>
        <end position="153"/>
    </location>
</feature>